<dbReference type="AlphaFoldDB" id="A0ABD5NDU4"/>
<proteinExistence type="predicted"/>
<comment type="caution">
    <text evidence="1">The sequence shown here is derived from an EMBL/GenBank/DDBJ whole genome shotgun (WGS) entry which is preliminary data.</text>
</comment>
<organism evidence="1 2">
    <name type="scientific">Halobacterium litoreum</name>
    <dbReference type="NCBI Taxonomy" id="2039234"/>
    <lineage>
        <taxon>Archaea</taxon>
        <taxon>Methanobacteriati</taxon>
        <taxon>Methanobacteriota</taxon>
        <taxon>Stenosarchaea group</taxon>
        <taxon>Halobacteria</taxon>
        <taxon>Halobacteriales</taxon>
        <taxon>Halobacteriaceae</taxon>
        <taxon>Halobacterium</taxon>
    </lineage>
</organism>
<protein>
    <submittedName>
        <fullName evidence="1">Antibiotic resistance protein VanZ</fullName>
    </submittedName>
</protein>
<sequence length="122" mass="11313">MKAHRVAAAVALAAVVGASLLPASGAGGAASSLPAGADKLLHAAGYAVVAYAAASSVDGSAPRTLVLVALGVAAVGAGVELVQPAVGRHASALDALANLAGAVAGVALNALVADWTNGGLAD</sequence>
<evidence type="ECO:0000313" key="1">
    <source>
        <dbReference type="EMBL" id="MFC3477407.1"/>
    </source>
</evidence>
<name>A0ABD5NDU4_9EURY</name>
<gene>
    <name evidence="1" type="ORF">ACFOKC_06680</name>
</gene>
<dbReference type="RefSeq" id="WP_232571466.1">
    <property type="nucleotide sequence ID" value="NZ_CP089466.1"/>
</dbReference>
<reference evidence="1 2" key="1">
    <citation type="journal article" date="2019" name="Int. J. Syst. Evol. Microbiol.">
        <title>The Global Catalogue of Microorganisms (GCM) 10K type strain sequencing project: providing services to taxonomists for standard genome sequencing and annotation.</title>
        <authorList>
            <consortium name="The Broad Institute Genomics Platform"/>
            <consortium name="The Broad Institute Genome Sequencing Center for Infectious Disease"/>
            <person name="Wu L."/>
            <person name="Ma J."/>
        </authorList>
    </citation>
    <scope>NUCLEOTIDE SEQUENCE [LARGE SCALE GENOMIC DNA]</scope>
    <source>
        <strain evidence="1 2">CGMCC 1.12562</strain>
    </source>
</reference>
<dbReference type="EMBL" id="JBHRWN010000002">
    <property type="protein sequence ID" value="MFC3477407.1"/>
    <property type="molecule type" value="Genomic_DNA"/>
</dbReference>
<dbReference type="GeneID" id="69116666"/>
<keyword evidence="2" id="KW-1185">Reference proteome</keyword>
<evidence type="ECO:0000313" key="2">
    <source>
        <dbReference type="Proteomes" id="UP001595660"/>
    </source>
</evidence>
<accession>A0ABD5NDU4</accession>
<dbReference type="Proteomes" id="UP001595660">
    <property type="component" value="Unassembled WGS sequence"/>
</dbReference>